<feature type="compositionally biased region" description="Acidic residues" evidence="1">
    <location>
        <begin position="369"/>
        <end position="378"/>
    </location>
</feature>
<dbReference type="Gene3D" id="2.60.120.680">
    <property type="entry name" value="GOLD domain"/>
    <property type="match status" value="1"/>
</dbReference>
<organism evidence="3 4">
    <name type="scientific">Effrenium voratum</name>
    <dbReference type="NCBI Taxonomy" id="2562239"/>
    <lineage>
        <taxon>Eukaryota</taxon>
        <taxon>Sar</taxon>
        <taxon>Alveolata</taxon>
        <taxon>Dinophyceae</taxon>
        <taxon>Suessiales</taxon>
        <taxon>Symbiodiniaceae</taxon>
        <taxon>Effrenium</taxon>
    </lineage>
</organism>
<feature type="domain" description="CRAL-TRIO" evidence="2">
    <location>
        <begin position="78"/>
        <end position="243"/>
    </location>
</feature>
<dbReference type="PANTHER" id="PTHR23324:SF83">
    <property type="entry name" value="SEC14-LIKE PROTEIN 2"/>
    <property type="match status" value="1"/>
</dbReference>
<evidence type="ECO:0000313" key="3">
    <source>
        <dbReference type="EMBL" id="CAJ1372528.1"/>
    </source>
</evidence>
<dbReference type="InterPro" id="IPR051064">
    <property type="entry name" value="SEC14/CRAL-TRIO_domain"/>
</dbReference>
<protein>
    <recommendedName>
        <fullName evidence="2">CRAL-TRIO domain-containing protein</fullName>
    </recommendedName>
</protein>
<dbReference type="Pfam" id="PF00650">
    <property type="entry name" value="CRAL_TRIO"/>
    <property type="match status" value="1"/>
</dbReference>
<feature type="region of interest" description="Disordered" evidence="1">
    <location>
        <begin position="355"/>
        <end position="405"/>
    </location>
</feature>
<evidence type="ECO:0000313" key="4">
    <source>
        <dbReference type="Proteomes" id="UP001178507"/>
    </source>
</evidence>
<dbReference type="InterPro" id="IPR036865">
    <property type="entry name" value="CRAL-TRIO_dom_sf"/>
</dbReference>
<dbReference type="InterPro" id="IPR001251">
    <property type="entry name" value="CRAL-TRIO_dom"/>
</dbReference>
<dbReference type="SMART" id="SM00516">
    <property type="entry name" value="SEC14"/>
    <property type="match status" value="1"/>
</dbReference>
<gene>
    <name evidence="3" type="ORF">EVOR1521_LOCUS2588</name>
</gene>
<feature type="compositionally biased region" description="Basic and acidic residues" evidence="1">
    <location>
        <begin position="387"/>
        <end position="398"/>
    </location>
</feature>
<dbReference type="GO" id="GO:0005737">
    <property type="term" value="C:cytoplasm"/>
    <property type="evidence" value="ECO:0007669"/>
    <property type="project" value="TreeGrafter"/>
</dbReference>
<dbReference type="SUPFAM" id="SSF52087">
    <property type="entry name" value="CRAL/TRIO domain"/>
    <property type="match status" value="1"/>
</dbReference>
<dbReference type="InterPro" id="IPR036598">
    <property type="entry name" value="GOLD_dom_sf"/>
</dbReference>
<accession>A0AA36HQP5</accession>
<keyword evidence="4" id="KW-1185">Reference proteome</keyword>
<dbReference type="Proteomes" id="UP001178507">
    <property type="component" value="Unassembled WGS sequence"/>
</dbReference>
<dbReference type="PANTHER" id="PTHR23324">
    <property type="entry name" value="SEC14 RELATED PROTEIN"/>
    <property type="match status" value="1"/>
</dbReference>
<dbReference type="EMBL" id="CAUJNA010000140">
    <property type="protein sequence ID" value="CAJ1372528.1"/>
    <property type="molecule type" value="Genomic_DNA"/>
</dbReference>
<proteinExistence type="predicted"/>
<dbReference type="AlphaFoldDB" id="A0AA36HQP5"/>
<comment type="caution">
    <text evidence="3">The sequence shown here is derived from an EMBL/GenBank/DDBJ whole genome shotgun (WGS) entry which is preliminary data.</text>
</comment>
<dbReference type="SUPFAM" id="SSF101576">
    <property type="entry name" value="Supernatant protein factor (SPF), C-terminal domain"/>
    <property type="match status" value="1"/>
</dbReference>
<dbReference type="PROSITE" id="PS50191">
    <property type="entry name" value="CRAL_TRIO"/>
    <property type="match status" value="1"/>
</dbReference>
<reference evidence="3" key="1">
    <citation type="submission" date="2023-08" db="EMBL/GenBank/DDBJ databases">
        <authorList>
            <person name="Chen Y."/>
            <person name="Shah S."/>
            <person name="Dougan E. K."/>
            <person name="Thang M."/>
            <person name="Chan C."/>
        </authorList>
    </citation>
    <scope>NUCLEOTIDE SEQUENCE</scope>
</reference>
<evidence type="ECO:0000259" key="2">
    <source>
        <dbReference type="PROSITE" id="PS50191"/>
    </source>
</evidence>
<dbReference type="CDD" id="cd00170">
    <property type="entry name" value="SEC14"/>
    <property type="match status" value="1"/>
</dbReference>
<evidence type="ECO:0000256" key="1">
    <source>
        <dbReference type="SAM" id="MobiDB-lite"/>
    </source>
</evidence>
<sequence>MANVAQALESQVLVASFLTRHELSVEKAVEAMQRTISWRKESGASEARKQLLAKPEMRFADFPFGSEVLNFLPQCEGGLAIEKRGLPYALRCTGLADAVGLFEQITEDNLMLFQMYLNEWRLLQLEHHAHETGQLCGVLMVQDMFAPAGLLNVWRKQHQKAAVMRRVTSMMDEHYPGLMETVLLANAPWVLNALMKLVTPLMPPRVVKKVQVVSVPETAEKLLEYIGPEHLPCFLGGLGKNEDFVAARAALLTAPGADLFVKAGGVEEQRLQLEQGEVAVFGFNVGADLDILFSCCFLPEGGLPQDVVASVRVKDTGSTFTAWCRGCLVLSFDNTYSWVKSKTIRFELMKMPEAEEPIGTPGAKPIDAETAEPTETETETSVTSDSSPEREAKSEVRSAQEATSG</sequence>
<name>A0AA36HQP5_9DINO</name>
<dbReference type="Gene3D" id="3.40.525.10">
    <property type="entry name" value="CRAL-TRIO lipid binding domain"/>
    <property type="match status" value="1"/>
</dbReference>